<gene>
    <name evidence="2" type="ORF">C7212DRAFT_329114</name>
</gene>
<dbReference type="Proteomes" id="UP000246991">
    <property type="component" value="Unassembled WGS sequence"/>
</dbReference>
<name>A0A317SIV4_9PEZI</name>
<dbReference type="InterPro" id="IPR038356">
    <property type="entry name" value="Tma16_sf"/>
</dbReference>
<dbReference type="GO" id="GO:0005634">
    <property type="term" value="C:nucleus"/>
    <property type="evidence" value="ECO:0007669"/>
    <property type="project" value="TreeGrafter"/>
</dbReference>
<dbReference type="PANTHER" id="PTHR13349:SF2">
    <property type="entry name" value="TRANSLATION MACHINERY-ASSOCIATED PROTEIN 16"/>
    <property type="match status" value="1"/>
</dbReference>
<dbReference type="EMBL" id="PYWC01000063">
    <property type="protein sequence ID" value="PWW74362.1"/>
    <property type="molecule type" value="Genomic_DNA"/>
</dbReference>
<dbReference type="InterPro" id="IPR021346">
    <property type="entry name" value="Tma16"/>
</dbReference>
<evidence type="ECO:0000256" key="1">
    <source>
        <dbReference type="ARBA" id="ARBA00034127"/>
    </source>
</evidence>
<reference evidence="2 3" key="1">
    <citation type="submission" date="2018-03" db="EMBL/GenBank/DDBJ databases">
        <title>Genomes of Pezizomycetes fungi and the evolution of truffles.</title>
        <authorList>
            <person name="Murat C."/>
            <person name="Payen T."/>
            <person name="Noel B."/>
            <person name="Kuo A."/>
            <person name="Martin F.M."/>
        </authorList>
    </citation>
    <scope>NUCLEOTIDE SEQUENCE [LARGE SCALE GENOMIC DNA]</scope>
    <source>
        <strain evidence="2">091103-1</strain>
    </source>
</reference>
<evidence type="ECO:0000313" key="2">
    <source>
        <dbReference type="EMBL" id="PWW74362.1"/>
    </source>
</evidence>
<evidence type="ECO:0008006" key="4">
    <source>
        <dbReference type="Google" id="ProtNLM"/>
    </source>
</evidence>
<accession>A0A317SIV4</accession>
<sequence>MPVALAKVAKKIRAKKGGKLDQLSVRHTNKLNRATQREAKLRRLEASRSKARDPELVRVGYFKVATKDTAEPLGISQIRDLIERWVHRNDEELAGLQRARRPGRPPSTEGGLLKQRIVREMEEFRTGFYVPDLQDWANIEWLQRWDGSVGALAQIRFRRIAREDSEASSEMDL</sequence>
<comment type="similarity">
    <text evidence="1">Belongs to the TMA16 family.</text>
</comment>
<dbReference type="Gene3D" id="1.20.1440.170">
    <property type="entry name" value="Translation machinery-associated protein 16-like"/>
    <property type="match status" value="1"/>
</dbReference>
<proteinExistence type="inferred from homology"/>
<dbReference type="Pfam" id="PF11176">
    <property type="entry name" value="Tma16"/>
    <property type="match status" value="1"/>
</dbReference>
<organism evidence="2 3">
    <name type="scientific">Tuber magnatum</name>
    <name type="common">white Piedmont truffle</name>
    <dbReference type="NCBI Taxonomy" id="42249"/>
    <lineage>
        <taxon>Eukaryota</taxon>
        <taxon>Fungi</taxon>
        <taxon>Dikarya</taxon>
        <taxon>Ascomycota</taxon>
        <taxon>Pezizomycotina</taxon>
        <taxon>Pezizomycetes</taxon>
        <taxon>Pezizales</taxon>
        <taxon>Tuberaceae</taxon>
        <taxon>Tuber</taxon>
    </lineage>
</organism>
<protein>
    <recommendedName>
        <fullName evidence="4">Translation machinery-associated protein 16</fullName>
    </recommendedName>
</protein>
<dbReference type="AlphaFoldDB" id="A0A317SIV4"/>
<keyword evidence="3" id="KW-1185">Reference proteome</keyword>
<evidence type="ECO:0000313" key="3">
    <source>
        <dbReference type="Proteomes" id="UP000246991"/>
    </source>
</evidence>
<dbReference type="PANTHER" id="PTHR13349">
    <property type="entry name" value="TRANSLATION MACHINERY-ASSOCIATED PROTEIN 16"/>
    <property type="match status" value="1"/>
</dbReference>
<comment type="caution">
    <text evidence="2">The sequence shown here is derived from an EMBL/GenBank/DDBJ whole genome shotgun (WGS) entry which is preliminary data.</text>
</comment>
<dbReference type="STRING" id="42249.A0A317SIV4"/>
<dbReference type="OrthoDB" id="270284at2759"/>